<proteinExistence type="predicted"/>
<name>A0A8H5HFR9_9AGAR</name>
<feature type="transmembrane region" description="Helical" evidence="1">
    <location>
        <begin position="38"/>
        <end position="63"/>
    </location>
</feature>
<organism evidence="2 3">
    <name type="scientific">Tricholomella constricta</name>
    <dbReference type="NCBI Taxonomy" id="117010"/>
    <lineage>
        <taxon>Eukaryota</taxon>
        <taxon>Fungi</taxon>
        <taxon>Dikarya</taxon>
        <taxon>Basidiomycota</taxon>
        <taxon>Agaricomycotina</taxon>
        <taxon>Agaricomycetes</taxon>
        <taxon>Agaricomycetidae</taxon>
        <taxon>Agaricales</taxon>
        <taxon>Tricholomatineae</taxon>
        <taxon>Lyophyllaceae</taxon>
        <taxon>Tricholomella</taxon>
    </lineage>
</organism>
<feature type="transmembrane region" description="Helical" evidence="1">
    <location>
        <begin position="246"/>
        <end position="265"/>
    </location>
</feature>
<evidence type="ECO:0000313" key="3">
    <source>
        <dbReference type="Proteomes" id="UP000565441"/>
    </source>
</evidence>
<evidence type="ECO:0000256" key="1">
    <source>
        <dbReference type="SAM" id="Phobius"/>
    </source>
</evidence>
<feature type="transmembrane region" description="Helical" evidence="1">
    <location>
        <begin position="277"/>
        <end position="295"/>
    </location>
</feature>
<gene>
    <name evidence="2" type="ORF">D9615_002744</name>
</gene>
<dbReference type="AlphaFoldDB" id="A0A8H5HFR9"/>
<feature type="transmembrane region" description="Helical" evidence="1">
    <location>
        <begin position="84"/>
        <end position="105"/>
    </location>
</feature>
<sequence length="347" mass="39374">MATPEPSASLPSDPQTAALLRAFTIALKDAQLVNYLMVASYMCLIYDIILTFPILNLFGYVTIKHIDQLLETISVQKARKTFSSLMYLIMRYGNILEQGVTLVFFLRPDSPFEFCRIWFYFDEWFAYGLFIPTTIFMGLRTYALYRTPGKFNIYKWLIIFVIVGTSIGMFTALSLITRDIRFSPPPVRGLTCGFNISSTPHNATLGEFIVSTCFDFSIFALTAIRVLQHFKMGNYRITMVIFRDSLAYYTVLFFSGLATLLLYVVHIPPEREQLRAILIAPMKSMAVIIASRIVLNLRRMVLAPGALTVETLTTGPDMFKSSDEPIAFRPGRSATNTDSTRTIYEDV</sequence>
<reference evidence="2 3" key="1">
    <citation type="journal article" date="2020" name="ISME J.">
        <title>Uncovering the hidden diversity of litter-decomposition mechanisms in mushroom-forming fungi.</title>
        <authorList>
            <person name="Floudas D."/>
            <person name="Bentzer J."/>
            <person name="Ahren D."/>
            <person name="Johansson T."/>
            <person name="Persson P."/>
            <person name="Tunlid A."/>
        </authorList>
    </citation>
    <scope>NUCLEOTIDE SEQUENCE [LARGE SCALE GENOMIC DNA]</scope>
    <source>
        <strain evidence="2 3">CBS 661.87</strain>
    </source>
</reference>
<keyword evidence="3" id="KW-1185">Reference proteome</keyword>
<keyword evidence="1" id="KW-0472">Membrane</keyword>
<dbReference type="EMBL" id="JAACJP010000008">
    <property type="protein sequence ID" value="KAF5382458.1"/>
    <property type="molecule type" value="Genomic_DNA"/>
</dbReference>
<feature type="transmembrane region" description="Helical" evidence="1">
    <location>
        <begin position="157"/>
        <end position="176"/>
    </location>
</feature>
<feature type="transmembrane region" description="Helical" evidence="1">
    <location>
        <begin position="125"/>
        <end position="145"/>
    </location>
</feature>
<protein>
    <submittedName>
        <fullName evidence="2">Uncharacterized protein</fullName>
    </submittedName>
</protein>
<feature type="transmembrane region" description="Helical" evidence="1">
    <location>
        <begin position="208"/>
        <end position="226"/>
    </location>
</feature>
<keyword evidence="1" id="KW-0812">Transmembrane</keyword>
<dbReference type="OrthoDB" id="2803893at2759"/>
<accession>A0A8H5HFR9</accession>
<dbReference type="Proteomes" id="UP000565441">
    <property type="component" value="Unassembled WGS sequence"/>
</dbReference>
<evidence type="ECO:0000313" key="2">
    <source>
        <dbReference type="EMBL" id="KAF5382458.1"/>
    </source>
</evidence>
<keyword evidence="1" id="KW-1133">Transmembrane helix</keyword>
<comment type="caution">
    <text evidence="2">The sequence shown here is derived from an EMBL/GenBank/DDBJ whole genome shotgun (WGS) entry which is preliminary data.</text>
</comment>